<dbReference type="InterPro" id="IPR036188">
    <property type="entry name" value="FAD/NAD-bd_sf"/>
</dbReference>
<keyword evidence="5" id="KW-0560">Oxidoreductase</keyword>
<evidence type="ECO:0000313" key="10">
    <source>
        <dbReference type="Proteomes" id="UP000264062"/>
    </source>
</evidence>
<dbReference type="GO" id="GO:0016491">
    <property type="term" value="F:oxidoreductase activity"/>
    <property type="evidence" value="ECO:0007669"/>
    <property type="project" value="UniProtKB-KW"/>
</dbReference>
<evidence type="ECO:0000256" key="4">
    <source>
        <dbReference type="ARBA" id="ARBA00022827"/>
    </source>
</evidence>
<gene>
    <name evidence="9" type="ORF">DCW38_02130</name>
</gene>
<protein>
    <submittedName>
        <fullName evidence="9">Pyridine nucleotide-disulfide oxidoreductase</fullName>
    </submittedName>
</protein>
<evidence type="ECO:0000256" key="3">
    <source>
        <dbReference type="ARBA" id="ARBA00022630"/>
    </source>
</evidence>
<keyword evidence="4" id="KW-0274">FAD</keyword>
<dbReference type="Pfam" id="PF02852">
    <property type="entry name" value="Pyr_redox_dim"/>
    <property type="match status" value="1"/>
</dbReference>
<feature type="non-terminal residue" evidence="9">
    <location>
        <position position="419"/>
    </location>
</feature>
<keyword evidence="6" id="KW-0676">Redox-active center</keyword>
<dbReference type="InterPro" id="IPR023753">
    <property type="entry name" value="FAD/NAD-binding_dom"/>
</dbReference>
<dbReference type="EMBL" id="DMZY01000064">
    <property type="protein sequence ID" value="HAV91962.1"/>
    <property type="molecule type" value="Genomic_DNA"/>
</dbReference>
<name>A0A350H8U6_UNCW3</name>
<evidence type="ECO:0000256" key="5">
    <source>
        <dbReference type="ARBA" id="ARBA00023002"/>
    </source>
</evidence>
<proteinExistence type="inferred from homology"/>
<comment type="cofactor">
    <cofactor evidence="1">
        <name>FAD</name>
        <dbReference type="ChEBI" id="CHEBI:57692"/>
    </cofactor>
</comment>
<keyword evidence="3" id="KW-0285">Flavoprotein</keyword>
<dbReference type="PRINTS" id="PR00469">
    <property type="entry name" value="PNDRDTASEII"/>
</dbReference>
<dbReference type="Proteomes" id="UP000264062">
    <property type="component" value="Unassembled WGS sequence"/>
</dbReference>
<accession>A0A350H8U6</accession>
<evidence type="ECO:0000256" key="6">
    <source>
        <dbReference type="ARBA" id="ARBA00023284"/>
    </source>
</evidence>
<reference evidence="9 10" key="1">
    <citation type="journal article" date="2018" name="Nat. Biotechnol.">
        <title>A standardized bacterial taxonomy based on genome phylogeny substantially revises the tree of life.</title>
        <authorList>
            <person name="Parks D.H."/>
            <person name="Chuvochina M."/>
            <person name="Waite D.W."/>
            <person name="Rinke C."/>
            <person name="Skarshewski A."/>
            <person name="Chaumeil P.A."/>
            <person name="Hugenholtz P."/>
        </authorList>
    </citation>
    <scope>NUCLEOTIDE SEQUENCE [LARGE SCALE GENOMIC DNA]</scope>
    <source>
        <strain evidence="9">UBA9956</strain>
    </source>
</reference>
<dbReference type="Gene3D" id="3.50.50.60">
    <property type="entry name" value="FAD/NAD(P)-binding domain"/>
    <property type="match status" value="2"/>
</dbReference>
<organism evidence="9 10">
    <name type="scientific">candidate division WOR-3 bacterium</name>
    <dbReference type="NCBI Taxonomy" id="2052148"/>
    <lineage>
        <taxon>Bacteria</taxon>
        <taxon>Bacteria division WOR-3</taxon>
    </lineage>
</organism>
<dbReference type="PANTHER" id="PTHR43429">
    <property type="entry name" value="PYRIDINE NUCLEOTIDE-DISULFIDE OXIDOREDUCTASE DOMAIN-CONTAINING"/>
    <property type="match status" value="1"/>
</dbReference>
<feature type="domain" description="Pyridine nucleotide-disulphide oxidoreductase dimerisation" evidence="7">
    <location>
        <begin position="331"/>
        <end position="414"/>
    </location>
</feature>
<dbReference type="InterPro" id="IPR004099">
    <property type="entry name" value="Pyr_nucl-diS_OxRdtase_dimer"/>
</dbReference>
<feature type="domain" description="FAD/NAD(P)-binding" evidence="8">
    <location>
        <begin position="4"/>
        <end position="300"/>
    </location>
</feature>
<evidence type="ECO:0000259" key="7">
    <source>
        <dbReference type="Pfam" id="PF02852"/>
    </source>
</evidence>
<dbReference type="AlphaFoldDB" id="A0A350H8U6"/>
<dbReference type="InterPro" id="IPR016156">
    <property type="entry name" value="FAD/NAD-linked_Rdtase_dimer_sf"/>
</dbReference>
<evidence type="ECO:0000313" key="9">
    <source>
        <dbReference type="EMBL" id="HAV91962.1"/>
    </source>
</evidence>
<evidence type="ECO:0000256" key="1">
    <source>
        <dbReference type="ARBA" id="ARBA00001974"/>
    </source>
</evidence>
<evidence type="ECO:0000256" key="2">
    <source>
        <dbReference type="ARBA" id="ARBA00009130"/>
    </source>
</evidence>
<dbReference type="PRINTS" id="PR00368">
    <property type="entry name" value="FADPNR"/>
</dbReference>
<comment type="caution">
    <text evidence="9">The sequence shown here is derived from an EMBL/GenBank/DDBJ whole genome shotgun (WGS) entry which is preliminary data.</text>
</comment>
<evidence type="ECO:0000259" key="8">
    <source>
        <dbReference type="Pfam" id="PF07992"/>
    </source>
</evidence>
<dbReference type="PANTHER" id="PTHR43429:SF1">
    <property type="entry name" value="NAD(P)H SULFUR OXIDOREDUCTASE (COA-DEPENDENT)"/>
    <property type="match status" value="1"/>
</dbReference>
<comment type="similarity">
    <text evidence="2">Belongs to the class-III pyridine nucleotide-disulfide oxidoreductase family.</text>
</comment>
<dbReference type="SUPFAM" id="SSF55424">
    <property type="entry name" value="FAD/NAD-linked reductases, dimerisation (C-terminal) domain"/>
    <property type="match status" value="1"/>
</dbReference>
<dbReference type="SUPFAM" id="SSF51905">
    <property type="entry name" value="FAD/NAD(P)-binding domain"/>
    <property type="match status" value="1"/>
</dbReference>
<dbReference type="InterPro" id="IPR050260">
    <property type="entry name" value="FAD-bd_OxRdtase"/>
</dbReference>
<dbReference type="Pfam" id="PF07992">
    <property type="entry name" value="Pyr_redox_2"/>
    <property type="match status" value="1"/>
</dbReference>
<sequence>MKSYDVIVIGGGPAGIITAMTSKTYYPDKSVLLIRREKNVLVPCGIPYTMSTITIEKNYIPDAGLSGKSIDILVTEVMSIDSNAKKISVKDEEIKYDRLVFATGSRPLEPSWLKGKEKKNVFYIEKSEDYLNAMKSEITGKKKIVIIGAGFIGVEVADELNKEKHSVTLIEKLPHVLALAIDHDFSCNLDEKLKSRGINLMLGESVKEIAGGDKVKSVILESGKSIDADIVIIAVGYSPNTALAKSSGVLVGVKGAIWVDEYMRTSVKDIFAVGDCSEKKSFITRKLSNIMLASTATSEARIAGANLFKLQVLRTFTGTIGIFSTRVGESALGSAGLTESQAVEENFDVISGTFETKDRHPGTLPDSSTIKVKLIASRLSGIIIGGQVSGGESAGEMINITGLMIQKKVSVYELMIMQI</sequence>